<dbReference type="PANTHER" id="PTHR33938:SF15">
    <property type="entry name" value="FERULOYL ESTERASE B-RELATED"/>
    <property type="match status" value="1"/>
</dbReference>
<evidence type="ECO:0000256" key="2">
    <source>
        <dbReference type="ARBA" id="ARBA00022487"/>
    </source>
</evidence>
<feature type="chain" id="PRO_5043105679" description="Carboxylic ester hydrolase" evidence="10">
    <location>
        <begin position="25"/>
        <end position="539"/>
    </location>
</feature>
<evidence type="ECO:0000256" key="4">
    <source>
        <dbReference type="ARBA" id="ARBA00022723"/>
    </source>
</evidence>
<comment type="similarity">
    <text evidence="1 10">Belongs to the tannase family.</text>
</comment>
<evidence type="ECO:0000256" key="6">
    <source>
        <dbReference type="ARBA" id="ARBA00022801"/>
    </source>
</evidence>
<dbReference type="GO" id="GO:0030600">
    <property type="term" value="F:feruloyl esterase activity"/>
    <property type="evidence" value="ECO:0007669"/>
    <property type="project" value="UniProtKB-EC"/>
</dbReference>
<accession>A0AAV9WW45</accession>
<keyword evidence="3" id="KW-0119">Carbohydrate metabolism</keyword>
<dbReference type="InterPro" id="IPR011118">
    <property type="entry name" value="Tannase/feruloyl_esterase"/>
</dbReference>
<evidence type="ECO:0000313" key="11">
    <source>
        <dbReference type="EMBL" id="KAK6527773.1"/>
    </source>
</evidence>
<dbReference type="AlphaFoldDB" id="A0AAV9WW45"/>
<keyword evidence="4" id="KW-0479">Metal-binding</keyword>
<gene>
    <name evidence="11" type="primary">FAEB-2_3</name>
    <name evidence="11" type="ORF">TWF694_004753</name>
</gene>
<keyword evidence="5 10" id="KW-0732">Signal</keyword>
<name>A0AAV9WW45_9PEZI</name>
<dbReference type="EC" id="3.1.1.-" evidence="10"/>
<keyword evidence="6 10" id="KW-0378">Hydrolase</keyword>
<dbReference type="EMBL" id="JAVHJO010000015">
    <property type="protein sequence ID" value="KAK6527773.1"/>
    <property type="molecule type" value="Genomic_DNA"/>
</dbReference>
<evidence type="ECO:0000256" key="9">
    <source>
        <dbReference type="ARBA" id="ARBA00034075"/>
    </source>
</evidence>
<evidence type="ECO:0000256" key="7">
    <source>
        <dbReference type="ARBA" id="ARBA00022837"/>
    </source>
</evidence>
<proteinExistence type="inferred from homology"/>
<organism evidence="11 12">
    <name type="scientific">Orbilia ellipsospora</name>
    <dbReference type="NCBI Taxonomy" id="2528407"/>
    <lineage>
        <taxon>Eukaryota</taxon>
        <taxon>Fungi</taxon>
        <taxon>Dikarya</taxon>
        <taxon>Ascomycota</taxon>
        <taxon>Pezizomycotina</taxon>
        <taxon>Orbiliomycetes</taxon>
        <taxon>Orbiliales</taxon>
        <taxon>Orbiliaceae</taxon>
        <taxon>Orbilia</taxon>
    </lineage>
</organism>
<feature type="signal peptide" evidence="10">
    <location>
        <begin position="1"/>
        <end position="24"/>
    </location>
</feature>
<evidence type="ECO:0000256" key="1">
    <source>
        <dbReference type="ARBA" id="ARBA00006249"/>
    </source>
</evidence>
<evidence type="ECO:0000256" key="5">
    <source>
        <dbReference type="ARBA" id="ARBA00022729"/>
    </source>
</evidence>
<evidence type="ECO:0000256" key="10">
    <source>
        <dbReference type="RuleBase" id="RU361238"/>
    </source>
</evidence>
<evidence type="ECO:0000256" key="8">
    <source>
        <dbReference type="ARBA" id="ARBA00023157"/>
    </source>
</evidence>
<comment type="caution">
    <text evidence="11">The sequence shown here is derived from an EMBL/GenBank/DDBJ whole genome shotgun (WGS) entry which is preliminary data.</text>
</comment>
<reference evidence="11 12" key="1">
    <citation type="submission" date="2019-10" db="EMBL/GenBank/DDBJ databases">
        <authorList>
            <person name="Palmer J.M."/>
        </authorList>
    </citation>
    <scope>NUCLEOTIDE SEQUENCE [LARGE SCALE GENOMIC DNA]</scope>
    <source>
        <strain evidence="11 12">TWF694</strain>
    </source>
</reference>
<keyword evidence="12" id="KW-1185">Reference proteome</keyword>
<sequence>MKASLFPLGTSLVLFLAHASTLLADNTSQQFKSRCNNLVHTFHAANNKVVLSEYVASGTNITNPDVCTPYIVTEVDLCRIRLNITTSPTSSVVTEAWMPYNWQNKGKRYLMTGNGSWGGCITFPDMAYVSSLGFVAVGQNTGHWSNSAVEFTDPEIFKDWVYRSLLVSTDVTKSAVNYFYQTHLTKSYYYGCSTGGRQALKLAETYPEMYDGIIAASPAALWPSLAVSEALIALIIGPEGSDTFLELDQWTAVQNASFIQCDSIDGVVDQVLEDPQKCRFRPESIMCAPGQNWATNQCLTPTQVETVRKIFSPQYGNKGRYIYPRIPPGHDVTQGWIFTYGPGAGFGPQDFLRYVVYNDPTYTIANNFTLNTADLMLDGSWFNLAGQTDLTGLKASGHKLLMYHGLSDPLVTSEASYDYYEDVARNMSLPSSELDSFFRFFPVPGMAHCAFGNGAGFVGGPSQVQYYPPSTPNNIPEDETVIMKLVQWVEHGVAPDTIRGWKIDDSGNPIGAKDHCKWPKRNTYKGHGSPSLSTSWTCT</sequence>
<comment type="catalytic activity">
    <reaction evidence="9">
        <text>feruloyl-polysaccharide + H2O = ferulate + polysaccharide.</text>
        <dbReference type="EC" id="3.1.1.73"/>
    </reaction>
</comment>
<dbReference type="PANTHER" id="PTHR33938">
    <property type="entry name" value="FERULOYL ESTERASE B-RELATED"/>
    <property type="match status" value="1"/>
</dbReference>
<dbReference type="InterPro" id="IPR029058">
    <property type="entry name" value="AB_hydrolase_fold"/>
</dbReference>
<evidence type="ECO:0000313" key="12">
    <source>
        <dbReference type="Proteomes" id="UP001365542"/>
    </source>
</evidence>
<dbReference type="SUPFAM" id="SSF53474">
    <property type="entry name" value="alpha/beta-Hydrolases"/>
    <property type="match status" value="1"/>
</dbReference>
<keyword evidence="2" id="KW-0719">Serine esterase</keyword>
<keyword evidence="3" id="KW-0858">Xylan degradation</keyword>
<dbReference type="Pfam" id="PF07519">
    <property type="entry name" value="Tannase"/>
    <property type="match status" value="2"/>
</dbReference>
<evidence type="ECO:0000256" key="3">
    <source>
        <dbReference type="ARBA" id="ARBA00022651"/>
    </source>
</evidence>
<dbReference type="GO" id="GO:0045493">
    <property type="term" value="P:xylan catabolic process"/>
    <property type="evidence" value="ECO:0007669"/>
    <property type="project" value="UniProtKB-KW"/>
</dbReference>
<protein>
    <recommendedName>
        <fullName evidence="10">Carboxylic ester hydrolase</fullName>
        <ecNumber evidence="10">3.1.1.-</ecNumber>
    </recommendedName>
</protein>
<keyword evidence="3" id="KW-0624">Polysaccharide degradation</keyword>
<keyword evidence="7" id="KW-0106">Calcium</keyword>
<dbReference type="Gene3D" id="3.40.50.1820">
    <property type="entry name" value="alpha/beta hydrolase"/>
    <property type="match status" value="1"/>
</dbReference>
<keyword evidence="8" id="KW-1015">Disulfide bond</keyword>
<dbReference type="Proteomes" id="UP001365542">
    <property type="component" value="Unassembled WGS sequence"/>
</dbReference>
<dbReference type="GO" id="GO:0046872">
    <property type="term" value="F:metal ion binding"/>
    <property type="evidence" value="ECO:0007669"/>
    <property type="project" value="UniProtKB-KW"/>
</dbReference>